<dbReference type="GO" id="GO:0016740">
    <property type="term" value="F:transferase activity"/>
    <property type="evidence" value="ECO:0007669"/>
    <property type="project" value="UniProtKB-KW"/>
</dbReference>
<name>A0A3S5H631_LEIDO</name>
<feature type="compositionally biased region" description="Acidic residues" evidence="3">
    <location>
        <begin position="488"/>
        <end position="499"/>
    </location>
</feature>
<proteinExistence type="inferred from homology"/>
<evidence type="ECO:0000313" key="7">
    <source>
        <dbReference type="Proteomes" id="UP000274082"/>
    </source>
</evidence>
<dbReference type="InterPro" id="IPR019328">
    <property type="entry name" value="PIGH-H_dom"/>
</dbReference>
<evidence type="ECO:0000259" key="5">
    <source>
        <dbReference type="Pfam" id="PF10181"/>
    </source>
</evidence>
<feature type="transmembrane region" description="Helical" evidence="4">
    <location>
        <begin position="226"/>
        <end position="250"/>
    </location>
</feature>
<evidence type="ECO:0000256" key="4">
    <source>
        <dbReference type="SAM" id="Phobius"/>
    </source>
</evidence>
<sequence>MQPRRSKVVPGPLFYPERTTTMVAAKRWPSPPAASGSTSAPATKPSASSEAPTASTAAMGQRRSGAQRALVLSVAAAPVLPPGATATGGAMEVLSPSLNVYRAGSSGVTLTIAPRTTVLVADHVTNTGAVVRLEQVDYSKAMRAYRVCRQEGGAVAEEPSKGWHASSATPATPLPPPLTSPHGICSSYTTSLNTFSGTASPNDRASYAARDDDTALGHDPAPWRVVFLRLFGATDMVLLTVAVACFLVVVSRVSMIKYGRTDGQSAMSWSSLPWLEVALAALTSGRSVVEEAVAPSGLSPASGEGLAQGVTRGPPGTSSSTAATVISVPGTKGVLFASYTQATSTPALDTSVTLVLLLFSTFLLVKRLSGALSRVYVEEVLVMRGVGLQFSAYGIFNTLRYRHFVDLLMLRSLVIHDAFFRYQPMFFLSSSVENKAERIVYFPDTLPRLAVLRPVLNGIRGVLYGEPEEGPSLGELEERWKKSASEISDGDFFTEDSFAEDTVTTPDDACFSDATDRDED</sequence>
<feature type="region of interest" description="Disordered" evidence="3">
    <location>
        <begin position="487"/>
        <end position="520"/>
    </location>
</feature>
<keyword evidence="6" id="KW-0808">Transferase</keyword>
<evidence type="ECO:0000256" key="1">
    <source>
        <dbReference type="ARBA" id="ARBA00004687"/>
    </source>
</evidence>
<dbReference type="PANTHER" id="PTHR15231">
    <property type="entry name" value="PHOSPHATIDYLINOSITOL N-ACETYLGLUCOSAMINYLTRANSFERASE SUBUNIT H"/>
    <property type="match status" value="1"/>
</dbReference>
<evidence type="ECO:0000256" key="2">
    <source>
        <dbReference type="ARBA" id="ARBA00009610"/>
    </source>
</evidence>
<dbReference type="Proteomes" id="UP000274082">
    <property type="component" value="Chromosome 8"/>
</dbReference>
<dbReference type="VEuPathDB" id="TriTrypDB:LDHU3_08.0190"/>
<dbReference type="OrthoDB" id="6256716at2759"/>
<evidence type="ECO:0000313" key="6">
    <source>
        <dbReference type="EMBL" id="AYU76317.1"/>
    </source>
</evidence>
<feature type="region of interest" description="Disordered" evidence="3">
    <location>
        <begin position="300"/>
        <end position="322"/>
    </location>
</feature>
<dbReference type="PANTHER" id="PTHR15231:SF1">
    <property type="entry name" value="PHOSPHATIDYLINOSITOL N-ACETYLGLUCOSAMINYLTRANSFERASE SUBUNIT H"/>
    <property type="match status" value="1"/>
</dbReference>
<dbReference type="UniPathway" id="UPA00196"/>
<dbReference type="Pfam" id="PF10181">
    <property type="entry name" value="PIG-H"/>
    <property type="match status" value="1"/>
</dbReference>
<keyword evidence="4" id="KW-0472">Membrane</keyword>
<comment type="pathway">
    <text evidence="1">Glycolipid biosynthesis; glycosylphosphatidylinositol-anchor biosynthesis.</text>
</comment>
<reference evidence="6 7" key="1">
    <citation type="journal article" date="2018" name="Sci. Rep.">
        <title>A complete Leishmania donovani reference genome identifies novel genetic variations associated with virulence.</title>
        <authorList>
            <person name="Lypaczewski P."/>
            <person name="Hoshizaki J."/>
            <person name="Zhang W.-W."/>
            <person name="McCall L.-I."/>
            <person name="Torcivia-Rodriguez J."/>
            <person name="Simonyan V."/>
            <person name="Kaur A."/>
            <person name="Dewar K."/>
            <person name="Matlashewski G."/>
        </authorList>
    </citation>
    <scope>NUCLEOTIDE SEQUENCE [LARGE SCALE GENOMIC DNA]</scope>
    <source>
        <strain evidence="6 7">LdCL</strain>
    </source>
</reference>
<feature type="compositionally biased region" description="Low complexity" evidence="3">
    <location>
        <begin position="33"/>
        <end position="58"/>
    </location>
</feature>
<dbReference type="GO" id="GO:0000506">
    <property type="term" value="C:glycosylphosphatidylinositol-N-acetylglucosaminyltransferase (GPI-GnT) complex"/>
    <property type="evidence" value="ECO:0007669"/>
    <property type="project" value="InterPro"/>
</dbReference>
<keyword evidence="7" id="KW-1185">Reference proteome</keyword>
<feature type="domain" description="Phosphatidylinositol N-acetylglucosaminyltransferase subunit H conserved" evidence="5">
    <location>
        <begin position="380"/>
        <end position="443"/>
    </location>
</feature>
<dbReference type="InterPro" id="IPR044215">
    <property type="entry name" value="PIG-H"/>
</dbReference>
<protein>
    <submittedName>
        <fullName evidence="6">GPI-GlcNAc transferase complex, PIG-H component, putative</fullName>
    </submittedName>
</protein>
<accession>A0A3S5H631</accession>
<organism evidence="6 7">
    <name type="scientific">Leishmania donovani</name>
    <dbReference type="NCBI Taxonomy" id="5661"/>
    <lineage>
        <taxon>Eukaryota</taxon>
        <taxon>Discoba</taxon>
        <taxon>Euglenozoa</taxon>
        <taxon>Kinetoplastea</taxon>
        <taxon>Metakinetoplastina</taxon>
        <taxon>Trypanosomatida</taxon>
        <taxon>Trypanosomatidae</taxon>
        <taxon>Leishmaniinae</taxon>
        <taxon>Leishmania</taxon>
    </lineage>
</organism>
<feature type="region of interest" description="Disordered" evidence="3">
    <location>
        <begin position="24"/>
        <end position="62"/>
    </location>
</feature>
<keyword evidence="4" id="KW-1133">Transmembrane helix</keyword>
<dbReference type="AlphaFoldDB" id="A0A3S5H631"/>
<dbReference type="VEuPathDB" id="TriTrypDB:LdCL_080006500"/>
<evidence type="ECO:0000256" key="3">
    <source>
        <dbReference type="SAM" id="MobiDB-lite"/>
    </source>
</evidence>
<gene>
    <name evidence="6" type="ORF">LdCL_080006500</name>
</gene>
<keyword evidence="4" id="KW-0812">Transmembrane</keyword>
<dbReference type="VEuPathDB" id="TriTrypDB:LdBPK_080160.1"/>
<dbReference type="GO" id="GO:0006506">
    <property type="term" value="P:GPI anchor biosynthetic process"/>
    <property type="evidence" value="ECO:0007669"/>
    <property type="project" value="UniProtKB-UniPathway"/>
</dbReference>
<dbReference type="EMBL" id="CP029507">
    <property type="protein sequence ID" value="AYU76317.1"/>
    <property type="molecule type" value="Genomic_DNA"/>
</dbReference>
<comment type="similarity">
    <text evidence="2">Belongs to the PIGH family.</text>
</comment>